<dbReference type="Proteomes" id="UP001523565">
    <property type="component" value="Unassembled WGS sequence"/>
</dbReference>
<protein>
    <submittedName>
        <fullName evidence="3">DUF4430 domain-containing protein</fullName>
    </submittedName>
</protein>
<feature type="transmembrane region" description="Helical" evidence="1">
    <location>
        <begin position="12"/>
        <end position="31"/>
    </location>
</feature>
<dbReference type="Pfam" id="PF14478">
    <property type="entry name" value="DUF4430"/>
    <property type="match status" value="1"/>
</dbReference>
<evidence type="ECO:0000259" key="2">
    <source>
        <dbReference type="Pfam" id="PF14478"/>
    </source>
</evidence>
<evidence type="ECO:0000313" key="4">
    <source>
        <dbReference type="Proteomes" id="UP001523565"/>
    </source>
</evidence>
<proteinExistence type="predicted"/>
<evidence type="ECO:0000256" key="1">
    <source>
        <dbReference type="SAM" id="Phobius"/>
    </source>
</evidence>
<comment type="caution">
    <text evidence="3">The sequence shown here is derived from an EMBL/GenBank/DDBJ whole genome shotgun (WGS) entry which is preliminary data.</text>
</comment>
<feature type="domain" description="Transcobalamin-like C-terminal" evidence="2">
    <location>
        <begin position="66"/>
        <end position="128"/>
    </location>
</feature>
<gene>
    <name evidence="3" type="ORF">NK118_05250</name>
</gene>
<dbReference type="InterPro" id="IPR027954">
    <property type="entry name" value="Transcobalamin-like_C"/>
</dbReference>
<name>A0ABT1EG25_9FIRM</name>
<evidence type="ECO:0000313" key="3">
    <source>
        <dbReference type="EMBL" id="MCP1109659.1"/>
    </source>
</evidence>
<accession>A0ABT1EG25</accession>
<dbReference type="Gene3D" id="2.170.130.30">
    <property type="match status" value="1"/>
</dbReference>
<keyword evidence="1" id="KW-1133">Transmembrane helix</keyword>
<keyword evidence="1" id="KW-0812">Transmembrane</keyword>
<reference evidence="3 4" key="1">
    <citation type="journal article" date="2022" name="Genome Biol. Evol.">
        <title>Host diet, physiology and behaviors set the stage for Lachnospiraceae cladogenesis.</title>
        <authorList>
            <person name="Vera-Ponce De Leon A."/>
            <person name="Schneider M."/>
            <person name="Jahnes B.C."/>
            <person name="Sadowski V."/>
            <person name="Camuy-Velez L.A."/>
            <person name="Duan J."/>
            <person name="Sabree Z.L."/>
        </authorList>
    </citation>
    <scope>NUCLEOTIDE SEQUENCE [LARGE SCALE GENOMIC DNA]</scope>
    <source>
        <strain evidence="3 4">PAL227</strain>
    </source>
</reference>
<keyword evidence="4" id="KW-1185">Reference proteome</keyword>
<dbReference type="RefSeq" id="WP_262068540.1">
    <property type="nucleotide sequence ID" value="NZ_JAMXOC010000005.1"/>
</dbReference>
<keyword evidence="1" id="KW-0472">Membrane</keyword>
<organism evidence="3 4">
    <name type="scientific">Ohessyouella blattaphilus</name>
    <dbReference type="NCBI Taxonomy" id="2949333"/>
    <lineage>
        <taxon>Bacteria</taxon>
        <taxon>Bacillati</taxon>
        <taxon>Bacillota</taxon>
        <taxon>Clostridia</taxon>
        <taxon>Lachnospirales</taxon>
        <taxon>Lachnospiraceae</taxon>
        <taxon>Ohessyouella</taxon>
    </lineage>
</organism>
<dbReference type="EMBL" id="JAMZFV010000005">
    <property type="protein sequence ID" value="MCP1109659.1"/>
    <property type="molecule type" value="Genomic_DNA"/>
</dbReference>
<sequence>MKNQSKNKKIIIGVIALIAAISLALVGYNLLKPEVKTGAKAVEIVVVAEDASEETYQVQTDAEYLQEAMDEAEGLTYAGEEGEYGLMVDTVNDEKASFEENGAYWSFYVNDEYCNYGISEQPVADGDVFKIVYTIDE</sequence>